<sequence length="455" mass="47911">MSIALGLLAVLILTLATGYFVAQEFAYVTADRLALSQQAAAGDKKAARAVKVMERLSFMLSGAQLGITVTALVVGFIAKPALAELVAPGLEALGLSGGAVDAVALVLGFVIATVVQMVLGELAPKNLALARPEPLARALAASTLVYMTVAGPVIRLFDSAANRLLRGVGIEPVEELHHGATLEELGHIIGESEAHGHLPGDQADLLERALAFADRTAEEVMVPRADVVTVSGSAQVPELDELIARHGHTHYPVLGAGPGEVAGVVSLRELAPIPPAGAAGTRVGEITRDVLVVPFSMPLPELVAQMHARGEEVACVLDEHGGLAGLVTWEDVAEELVGEITDENDLDIPPVVETEGGWEVDAGLRVDEVALATDLELPDEDDYDTVGGLLLHRLARFAAVGDALTVELVPDMAEGTPTHVEIEVVSVDRHVPDRVRLRPVRRTDDDARDEEGEDR</sequence>
<dbReference type="Proteomes" id="UP000540685">
    <property type="component" value="Unassembled WGS sequence"/>
</dbReference>
<evidence type="ECO:0000313" key="15">
    <source>
        <dbReference type="Proteomes" id="UP000540685"/>
    </source>
</evidence>
<dbReference type="AlphaFoldDB" id="A0A7W9MK53"/>
<dbReference type="Gene3D" id="3.10.580.10">
    <property type="entry name" value="CBS-domain"/>
    <property type="match status" value="1"/>
</dbReference>
<evidence type="ECO:0000256" key="6">
    <source>
        <dbReference type="ARBA" id="ARBA00022989"/>
    </source>
</evidence>
<dbReference type="InterPro" id="IPR036318">
    <property type="entry name" value="FAD-bd_PCMH-like_sf"/>
</dbReference>
<dbReference type="PANTHER" id="PTHR43099">
    <property type="entry name" value="UPF0053 PROTEIN YRKA"/>
    <property type="match status" value="1"/>
</dbReference>
<dbReference type="RefSeq" id="WP_184540112.1">
    <property type="nucleotide sequence ID" value="NZ_JACHMP010000001.1"/>
</dbReference>
<dbReference type="GO" id="GO:0005886">
    <property type="term" value="C:plasma membrane"/>
    <property type="evidence" value="ECO:0007669"/>
    <property type="project" value="UniProtKB-SubCell"/>
</dbReference>
<feature type="transmembrane region" description="Helical" evidence="11">
    <location>
        <begin position="90"/>
        <end position="115"/>
    </location>
</feature>
<keyword evidence="4 10" id="KW-0812">Transmembrane</keyword>
<feature type="transmembrane region" description="Helical" evidence="11">
    <location>
        <begin position="58"/>
        <end position="78"/>
    </location>
</feature>
<feature type="transmembrane region" description="Helical" evidence="11">
    <location>
        <begin position="135"/>
        <end position="157"/>
    </location>
</feature>
<dbReference type="InterPro" id="IPR051676">
    <property type="entry name" value="UPF0053_domain"/>
</dbReference>
<dbReference type="SUPFAM" id="SSF54631">
    <property type="entry name" value="CBS-domain pair"/>
    <property type="match status" value="1"/>
</dbReference>
<dbReference type="Pfam" id="PF03471">
    <property type="entry name" value="CorC_HlyC"/>
    <property type="match status" value="1"/>
</dbReference>
<dbReference type="InterPro" id="IPR044751">
    <property type="entry name" value="Ion_transp-like_CBS"/>
</dbReference>
<evidence type="ECO:0000259" key="12">
    <source>
        <dbReference type="PROSITE" id="PS51371"/>
    </source>
</evidence>
<comment type="similarity">
    <text evidence="2">Belongs to the UPF0053 family.</text>
</comment>
<comment type="caution">
    <text evidence="14">The sequence shown here is derived from an EMBL/GenBank/DDBJ whole genome shotgun (WGS) entry which is preliminary data.</text>
</comment>
<keyword evidence="8 10" id="KW-0472">Membrane</keyword>
<evidence type="ECO:0000256" key="11">
    <source>
        <dbReference type="SAM" id="Phobius"/>
    </source>
</evidence>
<evidence type="ECO:0000256" key="8">
    <source>
        <dbReference type="ARBA" id="ARBA00023136"/>
    </source>
</evidence>
<keyword evidence="3" id="KW-1003">Cell membrane</keyword>
<keyword evidence="6 10" id="KW-1133">Transmembrane helix</keyword>
<feature type="domain" description="CBS" evidence="12">
    <location>
        <begin position="221"/>
        <end position="280"/>
    </location>
</feature>
<organism evidence="14 15">
    <name type="scientific">Streptosporangium becharense</name>
    <dbReference type="NCBI Taxonomy" id="1816182"/>
    <lineage>
        <taxon>Bacteria</taxon>
        <taxon>Bacillati</taxon>
        <taxon>Actinomycetota</taxon>
        <taxon>Actinomycetes</taxon>
        <taxon>Streptosporangiales</taxon>
        <taxon>Streptosporangiaceae</taxon>
        <taxon>Streptosporangium</taxon>
    </lineage>
</organism>
<dbReference type="PROSITE" id="PS51846">
    <property type="entry name" value="CNNM"/>
    <property type="match status" value="1"/>
</dbReference>
<evidence type="ECO:0000256" key="10">
    <source>
        <dbReference type="PROSITE-ProRule" id="PRU01193"/>
    </source>
</evidence>
<keyword evidence="5" id="KW-0677">Repeat</keyword>
<dbReference type="EMBL" id="JACHMP010000001">
    <property type="protein sequence ID" value="MBB5823139.1"/>
    <property type="molecule type" value="Genomic_DNA"/>
</dbReference>
<dbReference type="InterPro" id="IPR002550">
    <property type="entry name" value="CNNM"/>
</dbReference>
<dbReference type="GO" id="GO:0050660">
    <property type="term" value="F:flavin adenine dinucleotide binding"/>
    <property type="evidence" value="ECO:0007669"/>
    <property type="project" value="InterPro"/>
</dbReference>
<dbReference type="Gene3D" id="3.30.465.10">
    <property type="match status" value="1"/>
</dbReference>
<evidence type="ECO:0000256" key="1">
    <source>
        <dbReference type="ARBA" id="ARBA00004651"/>
    </source>
</evidence>
<evidence type="ECO:0000259" key="13">
    <source>
        <dbReference type="PROSITE" id="PS51846"/>
    </source>
</evidence>
<dbReference type="Pfam" id="PF00571">
    <property type="entry name" value="CBS"/>
    <property type="match status" value="2"/>
</dbReference>
<accession>A0A7W9MK53</accession>
<feature type="domain" description="CBS" evidence="12">
    <location>
        <begin position="286"/>
        <end position="343"/>
    </location>
</feature>
<keyword evidence="7 9" id="KW-0129">CBS domain</keyword>
<dbReference type="InterPro" id="IPR005170">
    <property type="entry name" value="Transptr-assoc_dom"/>
</dbReference>
<dbReference type="Pfam" id="PF01595">
    <property type="entry name" value="CNNM"/>
    <property type="match status" value="1"/>
</dbReference>
<evidence type="ECO:0000256" key="2">
    <source>
        <dbReference type="ARBA" id="ARBA00006337"/>
    </source>
</evidence>
<dbReference type="CDD" id="cd04590">
    <property type="entry name" value="CBS_pair_CorC_HlyC_assoc"/>
    <property type="match status" value="1"/>
</dbReference>
<evidence type="ECO:0000256" key="9">
    <source>
        <dbReference type="PROSITE-ProRule" id="PRU00703"/>
    </source>
</evidence>
<proteinExistence type="inferred from homology"/>
<dbReference type="SMART" id="SM00116">
    <property type="entry name" value="CBS"/>
    <property type="match status" value="2"/>
</dbReference>
<evidence type="ECO:0000256" key="4">
    <source>
        <dbReference type="ARBA" id="ARBA00022692"/>
    </source>
</evidence>
<dbReference type="PANTHER" id="PTHR43099:SF6">
    <property type="entry name" value="UPF0053 PROTEIN RV1842C"/>
    <property type="match status" value="1"/>
</dbReference>
<name>A0A7W9MK53_9ACTN</name>
<keyword evidence="15" id="KW-1185">Reference proteome</keyword>
<dbReference type="SUPFAM" id="SSF56176">
    <property type="entry name" value="FAD-binding/transporter-associated domain-like"/>
    <property type="match status" value="1"/>
</dbReference>
<comment type="subcellular location">
    <subcellularLocation>
        <location evidence="1">Cell membrane</location>
        <topology evidence="1">Multi-pass membrane protein</topology>
    </subcellularLocation>
</comment>
<gene>
    <name evidence="14" type="ORF">F4562_006201</name>
</gene>
<evidence type="ECO:0000256" key="3">
    <source>
        <dbReference type="ARBA" id="ARBA00022475"/>
    </source>
</evidence>
<reference evidence="14 15" key="1">
    <citation type="submission" date="2020-08" db="EMBL/GenBank/DDBJ databases">
        <title>Sequencing the genomes of 1000 actinobacteria strains.</title>
        <authorList>
            <person name="Klenk H.-P."/>
        </authorList>
    </citation>
    <scope>NUCLEOTIDE SEQUENCE [LARGE SCALE GENOMIC DNA]</scope>
    <source>
        <strain evidence="14 15">DSM 46887</strain>
    </source>
</reference>
<dbReference type="SMART" id="SM01091">
    <property type="entry name" value="CorC_HlyC"/>
    <property type="match status" value="1"/>
</dbReference>
<dbReference type="InterPro" id="IPR000644">
    <property type="entry name" value="CBS_dom"/>
</dbReference>
<dbReference type="PROSITE" id="PS51371">
    <property type="entry name" value="CBS"/>
    <property type="match status" value="2"/>
</dbReference>
<evidence type="ECO:0000256" key="5">
    <source>
        <dbReference type="ARBA" id="ARBA00022737"/>
    </source>
</evidence>
<protein>
    <submittedName>
        <fullName evidence="14">CBS domain containing-hemolysin-like protein</fullName>
    </submittedName>
</protein>
<evidence type="ECO:0000313" key="14">
    <source>
        <dbReference type="EMBL" id="MBB5823139.1"/>
    </source>
</evidence>
<feature type="domain" description="CNNM transmembrane" evidence="13">
    <location>
        <begin position="1"/>
        <end position="199"/>
    </location>
</feature>
<dbReference type="InterPro" id="IPR016169">
    <property type="entry name" value="FAD-bd_PCMH_sub2"/>
</dbReference>
<evidence type="ECO:0000256" key="7">
    <source>
        <dbReference type="ARBA" id="ARBA00023122"/>
    </source>
</evidence>
<dbReference type="InterPro" id="IPR046342">
    <property type="entry name" value="CBS_dom_sf"/>
</dbReference>